<dbReference type="PANTHER" id="PTHR43531">
    <property type="entry name" value="PROTEIN ICFG"/>
    <property type="match status" value="1"/>
</dbReference>
<evidence type="ECO:0000259" key="6">
    <source>
        <dbReference type="PROSITE" id="PS50111"/>
    </source>
</evidence>
<keyword evidence="1" id="KW-0145">Chemotaxis</keyword>
<dbReference type="InterPro" id="IPR004089">
    <property type="entry name" value="MCPsignal_dom"/>
</dbReference>
<name>A0ABQ0NXF3_9PROT</name>
<dbReference type="PROSITE" id="PS50111">
    <property type="entry name" value="CHEMOTAXIS_TRANSDUC_2"/>
    <property type="match status" value="1"/>
</dbReference>
<dbReference type="RefSeq" id="WP_018980956.1">
    <property type="nucleotide sequence ID" value="NZ_BAQD01000007.1"/>
</dbReference>
<keyword evidence="9" id="KW-1185">Reference proteome</keyword>
<evidence type="ECO:0000256" key="4">
    <source>
        <dbReference type="SAM" id="MobiDB-lite"/>
    </source>
</evidence>
<gene>
    <name evidence="8" type="ORF">AA15669_0642</name>
</gene>
<comment type="caution">
    <text evidence="8">The sequence shown here is derived from an EMBL/GenBank/DDBJ whole genome shotgun (WGS) entry which is preliminary data.</text>
</comment>
<feature type="domain" description="Methyl-accepting transducer" evidence="6">
    <location>
        <begin position="205"/>
        <end position="434"/>
    </location>
</feature>
<evidence type="ECO:0000256" key="3">
    <source>
        <dbReference type="PROSITE-ProRule" id="PRU00284"/>
    </source>
</evidence>
<dbReference type="PANTHER" id="PTHR43531:SF11">
    <property type="entry name" value="METHYL-ACCEPTING CHEMOTAXIS PROTEIN 3"/>
    <property type="match status" value="1"/>
</dbReference>
<comment type="similarity">
    <text evidence="2">Belongs to the methyl-accepting chemotaxis (MCP) protein family.</text>
</comment>
<sequence length="508" mass="54620">MFKWLYLNAPFRVQIRAAMLMVEVYLAIQIIIEAAGFFLHESIVHMFILNMGALMFGEVLIFLVWVGLTRVMTRPMEELTAMGEGLSKGETPDVTPYLNRTNCVGRIGKVLTSFAVSLEEQKAAEKAHAEATEHALQSSKVIEEREANTQAVIKELNGALQKVAQGDLSVRINSALFNGEFVPLREAFNHSIAGLGSALAVVAESSNMIANGASEISTASDDLAKRTERQAASLGQVAASIKSITSGFNETAVNCSEASGDTKNTLEKVKTATEGMGQTTAAMNSIKTSSDDIVQITRSVSDIAFKTNVLALNASVEAARAGEAGRGFAVVAKEVQSLAEQSAKAAEMIRSVLEVATTHVQSGVDYVAKTSALLHDVEVGTEALAERVERVSSATDDQARSLSEVSDSVGVMDGMTQQNAAMVEESTAASHNLTTQTVKLRQTLSTFNIGSEQPRQLQRSYAPEPQGDFRKNGTFLDHVSSRSSHDSVQQDGRFLPTKSSDEDGWDNF</sequence>
<dbReference type="Pfam" id="PF00015">
    <property type="entry name" value="MCPsignal"/>
    <property type="match status" value="1"/>
</dbReference>
<feature type="domain" description="HAMP" evidence="7">
    <location>
        <begin position="147"/>
        <end position="200"/>
    </location>
</feature>
<dbReference type="InterPro" id="IPR003660">
    <property type="entry name" value="HAMP_dom"/>
</dbReference>
<accession>A0ABQ0NXF3</accession>
<dbReference type="SUPFAM" id="SSF58104">
    <property type="entry name" value="Methyl-accepting chemotaxis protein (MCP) signaling domain"/>
    <property type="match status" value="1"/>
</dbReference>
<keyword evidence="5" id="KW-0472">Membrane</keyword>
<organism evidence="8 9">
    <name type="scientific">Saccharibacter floricola DSM 15669</name>
    <dbReference type="NCBI Taxonomy" id="1123227"/>
    <lineage>
        <taxon>Bacteria</taxon>
        <taxon>Pseudomonadati</taxon>
        <taxon>Pseudomonadota</taxon>
        <taxon>Alphaproteobacteria</taxon>
        <taxon>Acetobacterales</taxon>
        <taxon>Acetobacteraceae</taxon>
        <taxon>Saccharibacter</taxon>
    </lineage>
</organism>
<dbReference type="SMART" id="SM00304">
    <property type="entry name" value="HAMP"/>
    <property type="match status" value="2"/>
</dbReference>
<reference evidence="8" key="1">
    <citation type="submission" date="2013-04" db="EMBL/GenBank/DDBJ databases">
        <title>The genome sequencing project of 58 acetic acid bacteria.</title>
        <authorList>
            <person name="Okamoto-Kainuma A."/>
            <person name="Ishikawa M."/>
            <person name="Umino S."/>
            <person name="Koizumi Y."/>
            <person name="Shiwa Y."/>
            <person name="Yoshikawa H."/>
            <person name="Matsutani M."/>
            <person name="Matsushita K."/>
        </authorList>
    </citation>
    <scope>NUCLEOTIDE SEQUENCE</scope>
    <source>
        <strain evidence="8">DSM 15669</strain>
    </source>
</reference>
<evidence type="ECO:0000313" key="9">
    <source>
        <dbReference type="Proteomes" id="UP001062901"/>
    </source>
</evidence>
<proteinExistence type="inferred from homology"/>
<dbReference type="InterPro" id="IPR051310">
    <property type="entry name" value="MCP_chemotaxis"/>
</dbReference>
<evidence type="ECO:0000313" key="8">
    <source>
        <dbReference type="EMBL" id="GBQ05809.1"/>
    </source>
</evidence>
<feature type="transmembrane region" description="Helical" evidence="5">
    <location>
        <begin position="46"/>
        <end position="68"/>
    </location>
</feature>
<dbReference type="Proteomes" id="UP001062901">
    <property type="component" value="Unassembled WGS sequence"/>
</dbReference>
<dbReference type="Gene3D" id="1.10.287.950">
    <property type="entry name" value="Methyl-accepting chemotaxis protein"/>
    <property type="match status" value="1"/>
</dbReference>
<evidence type="ECO:0000256" key="1">
    <source>
        <dbReference type="ARBA" id="ARBA00022500"/>
    </source>
</evidence>
<evidence type="ECO:0000259" key="7">
    <source>
        <dbReference type="PROSITE" id="PS50885"/>
    </source>
</evidence>
<evidence type="ECO:0000256" key="2">
    <source>
        <dbReference type="ARBA" id="ARBA00029447"/>
    </source>
</evidence>
<protein>
    <submittedName>
        <fullName evidence="8">Methyl-accepting chemotaxis sensory transducer</fullName>
    </submittedName>
</protein>
<feature type="region of interest" description="Disordered" evidence="4">
    <location>
        <begin position="478"/>
        <end position="508"/>
    </location>
</feature>
<keyword evidence="5" id="KW-1133">Transmembrane helix</keyword>
<dbReference type="PROSITE" id="PS50885">
    <property type="entry name" value="HAMP"/>
    <property type="match status" value="1"/>
</dbReference>
<dbReference type="Pfam" id="PF00672">
    <property type="entry name" value="HAMP"/>
    <property type="match status" value="1"/>
</dbReference>
<keyword evidence="5" id="KW-0812">Transmembrane</keyword>
<keyword evidence="3" id="KW-0807">Transducer</keyword>
<dbReference type="SMART" id="SM00283">
    <property type="entry name" value="MA"/>
    <property type="match status" value="1"/>
</dbReference>
<feature type="region of interest" description="Disordered" evidence="4">
    <location>
        <begin position="453"/>
        <end position="472"/>
    </location>
</feature>
<dbReference type="EMBL" id="BAQD01000007">
    <property type="protein sequence ID" value="GBQ05809.1"/>
    <property type="molecule type" value="Genomic_DNA"/>
</dbReference>
<feature type="transmembrane region" description="Helical" evidence="5">
    <location>
        <begin position="20"/>
        <end position="40"/>
    </location>
</feature>
<dbReference type="CDD" id="cd06225">
    <property type="entry name" value="HAMP"/>
    <property type="match status" value="1"/>
</dbReference>
<evidence type="ECO:0000256" key="5">
    <source>
        <dbReference type="SAM" id="Phobius"/>
    </source>
</evidence>